<proteinExistence type="predicted"/>
<keyword evidence="3" id="KW-1185">Reference proteome</keyword>
<accession>A0A438MA54</accession>
<dbReference type="RefSeq" id="WP_127934640.1">
    <property type="nucleotide sequence ID" value="NZ_SAUN01000001.1"/>
</dbReference>
<protein>
    <submittedName>
        <fullName evidence="2">Uncharacterized protein</fullName>
    </submittedName>
</protein>
<reference evidence="2 3" key="1">
    <citation type="submission" date="2019-01" db="EMBL/GenBank/DDBJ databases">
        <title>Sequencing the genomes of 1000 actinobacteria strains.</title>
        <authorList>
            <person name="Klenk H.-P."/>
        </authorList>
    </citation>
    <scope>NUCLEOTIDE SEQUENCE [LARGE SCALE GENOMIC DNA]</scope>
    <source>
        <strain evidence="2 3">DSM 43925</strain>
    </source>
</reference>
<feature type="signal peptide" evidence="1">
    <location>
        <begin position="1"/>
        <end position="26"/>
    </location>
</feature>
<sequence>MPPRITTALVVAASVISLAPAVPASASPLSTAKPNLRACFDGSCKLTITKRVSFRVSSRFGITRLSVGFTADRVSVKGAGPGVATAGSFTKGGSATVSGIHFRLVSLSSRKAVLRLTPVR</sequence>
<feature type="chain" id="PRO_5019156117" evidence="1">
    <location>
        <begin position="27"/>
        <end position="120"/>
    </location>
</feature>
<evidence type="ECO:0000313" key="3">
    <source>
        <dbReference type="Proteomes" id="UP000284824"/>
    </source>
</evidence>
<dbReference type="EMBL" id="SAUN01000001">
    <property type="protein sequence ID" value="RVX42576.1"/>
    <property type="molecule type" value="Genomic_DNA"/>
</dbReference>
<dbReference type="OrthoDB" id="3541843at2"/>
<evidence type="ECO:0000256" key="1">
    <source>
        <dbReference type="SAM" id="SignalP"/>
    </source>
</evidence>
<organism evidence="2 3">
    <name type="scientific">Nonomuraea polychroma</name>
    <dbReference type="NCBI Taxonomy" id="46176"/>
    <lineage>
        <taxon>Bacteria</taxon>
        <taxon>Bacillati</taxon>
        <taxon>Actinomycetota</taxon>
        <taxon>Actinomycetes</taxon>
        <taxon>Streptosporangiales</taxon>
        <taxon>Streptosporangiaceae</taxon>
        <taxon>Nonomuraea</taxon>
    </lineage>
</organism>
<dbReference type="Proteomes" id="UP000284824">
    <property type="component" value="Unassembled WGS sequence"/>
</dbReference>
<name>A0A438MA54_9ACTN</name>
<comment type="caution">
    <text evidence="2">The sequence shown here is derived from an EMBL/GenBank/DDBJ whole genome shotgun (WGS) entry which is preliminary data.</text>
</comment>
<gene>
    <name evidence="2" type="ORF">EDD27_5212</name>
</gene>
<keyword evidence="1" id="KW-0732">Signal</keyword>
<dbReference type="AlphaFoldDB" id="A0A438MA54"/>
<evidence type="ECO:0000313" key="2">
    <source>
        <dbReference type="EMBL" id="RVX42576.1"/>
    </source>
</evidence>